<feature type="chain" id="PRO_5041214479" description="Calreticulin" evidence="11">
    <location>
        <begin position="16"/>
        <end position="386"/>
    </location>
</feature>
<dbReference type="InterPro" id="IPR009033">
    <property type="entry name" value="Calreticulin/calnexin_P_dom_sf"/>
</dbReference>
<comment type="similarity">
    <text evidence="2 10">Belongs to the calreticulin family.</text>
</comment>
<dbReference type="Pfam" id="PF00262">
    <property type="entry name" value="Calreticulin"/>
    <property type="match status" value="2"/>
</dbReference>
<dbReference type="GO" id="GO:0030246">
    <property type="term" value="F:carbohydrate binding"/>
    <property type="evidence" value="ECO:0007669"/>
    <property type="project" value="UniProtKB-KW"/>
</dbReference>
<dbReference type="SUPFAM" id="SSF49899">
    <property type="entry name" value="Concanavalin A-like lectins/glucanases"/>
    <property type="match status" value="1"/>
</dbReference>
<accession>A0AA36N153</accession>
<name>A0AA36N153_9DINO</name>
<evidence type="ECO:0000256" key="7">
    <source>
        <dbReference type="ARBA" id="ARBA00022837"/>
    </source>
</evidence>
<keyword evidence="6" id="KW-0862">Zinc</keyword>
<evidence type="ECO:0000256" key="6">
    <source>
        <dbReference type="ARBA" id="ARBA00022833"/>
    </source>
</evidence>
<dbReference type="AlphaFoldDB" id="A0AA36N153"/>
<dbReference type="GO" id="GO:0005509">
    <property type="term" value="F:calcium ion binding"/>
    <property type="evidence" value="ECO:0007669"/>
    <property type="project" value="InterPro"/>
</dbReference>
<protein>
    <recommendedName>
        <fullName evidence="14">Calreticulin</fullName>
    </recommendedName>
</protein>
<keyword evidence="3" id="KW-0479">Metal-binding</keyword>
<evidence type="ECO:0000256" key="3">
    <source>
        <dbReference type="ARBA" id="ARBA00022723"/>
    </source>
</evidence>
<dbReference type="GO" id="GO:0006457">
    <property type="term" value="P:protein folding"/>
    <property type="evidence" value="ECO:0007669"/>
    <property type="project" value="InterPro"/>
</dbReference>
<dbReference type="GO" id="GO:0036503">
    <property type="term" value="P:ERAD pathway"/>
    <property type="evidence" value="ECO:0007669"/>
    <property type="project" value="TreeGrafter"/>
</dbReference>
<dbReference type="EMBL" id="CAUJNA010001657">
    <property type="protein sequence ID" value="CAJ1388242.1"/>
    <property type="molecule type" value="Genomic_DNA"/>
</dbReference>
<evidence type="ECO:0000256" key="2">
    <source>
        <dbReference type="ARBA" id="ARBA00010983"/>
    </source>
</evidence>
<organism evidence="12 13">
    <name type="scientific">Effrenium voratum</name>
    <dbReference type="NCBI Taxonomy" id="2562239"/>
    <lineage>
        <taxon>Eukaryota</taxon>
        <taxon>Sar</taxon>
        <taxon>Alveolata</taxon>
        <taxon>Dinophyceae</taxon>
        <taxon>Suessiales</taxon>
        <taxon>Symbiodiniaceae</taxon>
        <taxon>Effrenium</taxon>
    </lineage>
</organism>
<evidence type="ECO:0000256" key="11">
    <source>
        <dbReference type="SAM" id="SignalP"/>
    </source>
</evidence>
<reference evidence="12" key="1">
    <citation type="submission" date="2023-08" db="EMBL/GenBank/DDBJ databases">
        <authorList>
            <person name="Chen Y."/>
            <person name="Shah S."/>
            <person name="Dougan E. K."/>
            <person name="Thang M."/>
            <person name="Chan C."/>
        </authorList>
    </citation>
    <scope>NUCLEOTIDE SEQUENCE</scope>
</reference>
<evidence type="ECO:0000256" key="8">
    <source>
        <dbReference type="ARBA" id="ARBA00023186"/>
    </source>
</evidence>
<keyword evidence="4" id="KW-0430">Lectin</keyword>
<keyword evidence="13" id="KW-1185">Reference proteome</keyword>
<keyword evidence="8 10" id="KW-0143">Chaperone</keyword>
<comment type="subcellular location">
    <subcellularLocation>
        <location evidence="1">Endoplasmic reticulum</location>
    </subcellularLocation>
</comment>
<dbReference type="InterPro" id="IPR013320">
    <property type="entry name" value="ConA-like_dom_sf"/>
</dbReference>
<keyword evidence="11" id="KW-0732">Signal</keyword>
<keyword evidence="9" id="KW-1015">Disulfide bond</keyword>
<evidence type="ECO:0000256" key="5">
    <source>
        <dbReference type="ARBA" id="ARBA00022824"/>
    </source>
</evidence>
<dbReference type="InterPro" id="IPR001580">
    <property type="entry name" value="Calret/calnex"/>
</dbReference>
<keyword evidence="5 10" id="KW-0256">Endoplasmic reticulum</keyword>
<evidence type="ECO:0000313" key="13">
    <source>
        <dbReference type="Proteomes" id="UP001178507"/>
    </source>
</evidence>
<dbReference type="PANTHER" id="PTHR11073">
    <property type="entry name" value="CALRETICULIN AND CALNEXIN"/>
    <property type="match status" value="1"/>
</dbReference>
<dbReference type="GO" id="GO:0005789">
    <property type="term" value="C:endoplasmic reticulum membrane"/>
    <property type="evidence" value="ECO:0007669"/>
    <property type="project" value="TreeGrafter"/>
</dbReference>
<gene>
    <name evidence="12" type="ORF">EVOR1521_LOCUS14157</name>
</gene>
<dbReference type="PROSITE" id="PS00804">
    <property type="entry name" value="CALRETICULIN_2"/>
    <property type="match status" value="1"/>
</dbReference>
<dbReference type="SUPFAM" id="SSF63887">
    <property type="entry name" value="P-domain of calnexin/calreticulin"/>
    <property type="match status" value="1"/>
</dbReference>
<dbReference type="PANTHER" id="PTHR11073:SF2">
    <property type="entry name" value="CALRETICULIN"/>
    <property type="match status" value="1"/>
</dbReference>
<dbReference type="GO" id="GO:0051082">
    <property type="term" value="F:unfolded protein binding"/>
    <property type="evidence" value="ECO:0007669"/>
    <property type="project" value="InterPro"/>
</dbReference>
<evidence type="ECO:0000256" key="1">
    <source>
        <dbReference type="ARBA" id="ARBA00004240"/>
    </source>
</evidence>
<dbReference type="Proteomes" id="UP001178507">
    <property type="component" value="Unassembled WGS sequence"/>
</dbReference>
<evidence type="ECO:0000256" key="9">
    <source>
        <dbReference type="PIRSR" id="PIRSR601580-3"/>
    </source>
</evidence>
<evidence type="ECO:0000256" key="4">
    <source>
        <dbReference type="ARBA" id="ARBA00022734"/>
    </source>
</evidence>
<feature type="disulfide bond" evidence="9">
    <location>
        <begin position="107"/>
        <end position="139"/>
    </location>
</feature>
<comment type="caution">
    <text evidence="12">The sequence shown here is derived from an EMBL/GenBank/DDBJ whole genome shotgun (WGS) entry which is preliminary data.</text>
</comment>
<sequence>MRWHCSLLLLPLALASRPPQVYFAEPFDDSWESRWVQSEAPGRNGPLARFQWSAGQWFVNETEQRGLYTVALSHHAASARVPRFSNRGRDLVVQFTVKHENEDLSFCGGAYLKLLGSDLDQKSFSADTPYQIMFGPDICGDEVSVIHLIFAWRGRQLQRSPEIPLAFDDRDAFSHIYSLVLKPDNTYKVYLDLKEKSSGALHDFWDYPKMTIDDPGDSKPKDWVEARRVIDDEKHKPEDWVEQPLIPDPFAWKPLEWDEEEDGAFMPAMVENPQYKGPWHPSWVDNPDFRGAWRPRQRGNPEYEEEVYSYTDLAGVGFELWSSQGGSVLDNVLLCDSWDFAKTEAQRLQDIFAKEAAARRSESKSSPEEGYLQQLREDLGFAGFDL</sequence>
<evidence type="ECO:0008006" key="14">
    <source>
        <dbReference type="Google" id="ProtNLM"/>
    </source>
</evidence>
<feature type="signal peptide" evidence="11">
    <location>
        <begin position="1"/>
        <end position="15"/>
    </location>
</feature>
<keyword evidence="7" id="KW-0106">Calcium</keyword>
<dbReference type="Gene3D" id="2.60.120.200">
    <property type="match status" value="1"/>
</dbReference>
<proteinExistence type="inferred from homology"/>
<evidence type="ECO:0000313" key="12">
    <source>
        <dbReference type="EMBL" id="CAJ1388242.1"/>
    </source>
</evidence>
<dbReference type="Gene3D" id="2.10.250.10">
    <property type="entry name" value="Calreticulin/calnexin, P domain"/>
    <property type="match status" value="1"/>
</dbReference>
<dbReference type="PRINTS" id="PR00626">
    <property type="entry name" value="CALRETICULIN"/>
</dbReference>
<dbReference type="InterPro" id="IPR018124">
    <property type="entry name" value="Calret/calnex_CS"/>
</dbReference>
<evidence type="ECO:0000256" key="10">
    <source>
        <dbReference type="RuleBase" id="RU362126"/>
    </source>
</evidence>